<evidence type="ECO:0000313" key="6">
    <source>
        <dbReference type="Proteomes" id="UP000028834"/>
    </source>
</evidence>
<dbReference type="EMBL" id="AFYV02000386">
    <property type="protein sequence ID" value="KFG65181.1"/>
    <property type="molecule type" value="Genomic_DNA"/>
</dbReference>
<keyword evidence="3" id="KW-0375">Hydrogen ion transport</keyword>
<keyword evidence="2" id="KW-0813">Transport</keyword>
<keyword evidence="4" id="KW-0406">Ion transport</keyword>
<dbReference type="InterPro" id="IPR044911">
    <property type="entry name" value="V-type_ATPase_csu/dsu_dom_3"/>
</dbReference>
<dbReference type="SUPFAM" id="SSF103486">
    <property type="entry name" value="V-type ATP synthase subunit C"/>
    <property type="match status" value="1"/>
</dbReference>
<dbReference type="GO" id="GO:0046961">
    <property type="term" value="F:proton-transporting ATPase activity, rotational mechanism"/>
    <property type="evidence" value="ECO:0007669"/>
    <property type="project" value="InterPro"/>
</dbReference>
<dbReference type="GO" id="GO:0033179">
    <property type="term" value="C:proton-transporting V-type ATPase, V0 domain"/>
    <property type="evidence" value="ECO:0007669"/>
    <property type="project" value="InterPro"/>
</dbReference>
<comment type="caution">
    <text evidence="5">The sequence shown here is derived from an EMBL/GenBank/DDBJ whole genome shotgun (WGS) entry which is preliminary data.</text>
</comment>
<dbReference type="InterPro" id="IPR002843">
    <property type="entry name" value="ATPase_V0-cplx_csu/dsu"/>
</dbReference>
<protein>
    <submittedName>
        <fullName evidence="5">Putative vacuolar ATP synthase subunit d</fullName>
    </submittedName>
</protein>
<reference evidence="5 6" key="1">
    <citation type="submission" date="2014-05" db="EMBL/GenBank/DDBJ databases">
        <authorList>
            <person name="Sibley D."/>
            <person name="Venepally P."/>
            <person name="Karamycheva S."/>
            <person name="Hadjithomas M."/>
            <person name="Khan A."/>
            <person name="Brunk B."/>
            <person name="Roos D."/>
            <person name="Caler E."/>
            <person name="Lorenzi H."/>
        </authorList>
    </citation>
    <scope>NUCLEOTIDE SEQUENCE [LARGE SCALE GENOMIC DNA]</scope>
    <source>
        <strain evidence="5 6">RUB</strain>
    </source>
</reference>
<evidence type="ECO:0000256" key="3">
    <source>
        <dbReference type="ARBA" id="ARBA00022781"/>
    </source>
</evidence>
<sequence>MELSFFNVDDGYLEGICRGLRSAFLTEEDYKKLSAADSLEDLRSALEETDYGPFMQDEPLPLAVPTLSQKCREKMASEFRYMRSQASGPLGKFMDFIATEKMIDNVVGLIQGALNRKSSHELLARVDPMGYFQEMAAIANMDLTTSYEELYRALLIDTPVGKYFQAFLTESGSQAAAHSAEHGGRSLAEVASIVSETDIELMRNSLKKGWLEDFYAFVQSLGGTTKEVMTHILKREADYRVLRLVVNSLSSNQQQQMDRQALYPSFGYLYPEGTDGLRKAWNDTTVRAALAPFSSYLNLYEQCKSFYVGQEGQGNEAAINMASTSKFKSLEDLLYSETATMCELAFEQQFHYGIYYAWVKLKEQEIRNIVWIADMILMKRKEYISDQIVPLFPPRV</sequence>
<evidence type="ECO:0000313" key="5">
    <source>
        <dbReference type="EMBL" id="KFG65181.1"/>
    </source>
</evidence>
<dbReference type="Proteomes" id="UP000028834">
    <property type="component" value="Unassembled WGS sequence"/>
</dbReference>
<dbReference type="PIRSF" id="PIRSF018497">
    <property type="entry name" value="V-ATP_synth_D"/>
    <property type="match status" value="1"/>
</dbReference>
<evidence type="ECO:0000256" key="1">
    <source>
        <dbReference type="ARBA" id="ARBA00006709"/>
    </source>
</evidence>
<evidence type="ECO:0000256" key="2">
    <source>
        <dbReference type="ARBA" id="ARBA00022448"/>
    </source>
</evidence>
<dbReference type="PANTHER" id="PTHR11028">
    <property type="entry name" value="VACUOLAR ATP SYNTHASE SUBUNIT AC39"/>
    <property type="match status" value="1"/>
</dbReference>
<dbReference type="Gene3D" id="1.10.132.50">
    <property type="entry name" value="ATP synthase (C/AC39) subunit, domain 3"/>
    <property type="match status" value="1"/>
</dbReference>
<dbReference type="InterPro" id="IPR036079">
    <property type="entry name" value="ATPase_csu/dsu_sf"/>
</dbReference>
<gene>
    <name evidence="5" type="ORF">TGRUB_259010</name>
</gene>
<comment type="similarity">
    <text evidence="1">Belongs to the V-ATPase V0D/AC39 subunit family.</text>
</comment>
<dbReference type="InterPro" id="IPR016727">
    <property type="entry name" value="ATPase_V0-cplx_dsu"/>
</dbReference>
<organism evidence="5 6">
    <name type="scientific">Toxoplasma gondii RUB</name>
    <dbReference type="NCBI Taxonomy" id="935652"/>
    <lineage>
        <taxon>Eukaryota</taxon>
        <taxon>Sar</taxon>
        <taxon>Alveolata</taxon>
        <taxon>Apicomplexa</taxon>
        <taxon>Conoidasida</taxon>
        <taxon>Coccidia</taxon>
        <taxon>Eucoccidiorida</taxon>
        <taxon>Eimeriorina</taxon>
        <taxon>Sarcocystidae</taxon>
        <taxon>Toxoplasma</taxon>
    </lineage>
</organism>
<dbReference type="AlphaFoldDB" id="A0A086M8G3"/>
<name>A0A086M8G3_TOXGO</name>
<dbReference type="OrthoDB" id="10250083at2759"/>
<dbReference type="Pfam" id="PF01992">
    <property type="entry name" value="vATP-synt_AC39"/>
    <property type="match status" value="1"/>
</dbReference>
<evidence type="ECO:0000256" key="4">
    <source>
        <dbReference type="ARBA" id="ARBA00023065"/>
    </source>
</evidence>
<dbReference type="InterPro" id="IPR035067">
    <property type="entry name" value="V-type_ATPase_csu/dsu"/>
</dbReference>
<accession>A0A086M8G3</accession>
<dbReference type="VEuPathDB" id="ToxoDB:TGRUB_259010"/>
<proteinExistence type="inferred from homology"/>
<dbReference type="Gene3D" id="1.20.1690.10">
    <property type="entry name" value="V-type ATP synthase subunit C domain"/>
    <property type="match status" value="2"/>
</dbReference>